<dbReference type="PANTHER" id="PTHR22893">
    <property type="entry name" value="NADH OXIDOREDUCTASE-RELATED"/>
    <property type="match status" value="1"/>
</dbReference>
<organism evidence="5 6">
    <name type="scientific">Spirobacillus cienkowskii</name>
    <dbReference type="NCBI Taxonomy" id="495820"/>
    <lineage>
        <taxon>Bacteria</taxon>
        <taxon>Pseudomonadati</taxon>
        <taxon>Bdellovibrionota</taxon>
        <taxon>Oligoflexia</taxon>
        <taxon>Silvanigrellales</taxon>
        <taxon>Spirobacillus</taxon>
    </lineage>
</organism>
<sequence>MFDILQPIQMGELKLKNRIFMAPLTRCRASGVDGRTPNELMVEYYTQRATAGLIITEATNIEPMGVGYANTPGIWLTEHIEGWKKITKSVHDREGKIFMQLWHVGRISHPLFLNGNLPVAPSAIAPNGYVNLLQPKERFVVPRALDLSEIKIITQNYKKAAENAKLAGFDGVEIHGANGYLVDQFLQDCSNKRSDEYGGSIQNRARFLLEVTDAVIDVWGASRVGMHLAPRCDLHSMGDSNREATFSYVAEELGKRKIAFICAREYEGPDSIGSKLKKIFKGTYIGNEKFTKQTANIALQRNDIDAVAFGKDYIANPDLVLRIENDLDLNKPDPATFYRGGVDGYTNYPLIT</sequence>
<dbReference type="InterPro" id="IPR013785">
    <property type="entry name" value="Aldolase_TIM"/>
</dbReference>
<comment type="similarity">
    <text evidence="2">Belongs to the NADH:flavin oxidoreductase/NADH oxidase family.</text>
</comment>
<proteinExistence type="inferred from homology"/>
<reference evidence="5" key="1">
    <citation type="submission" date="2018-04" db="EMBL/GenBank/DDBJ databases">
        <title>Draft genome sequence of the Candidatus Spirobacillus cienkowskii, a pathogen of freshwater Daphnia species, reconstructed from hemolymph metagenomic reads.</title>
        <authorList>
            <person name="Bresciani L."/>
            <person name="Lemos L.N."/>
            <person name="Wale N."/>
            <person name="Lin J.Y."/>
            <person name="Fernandes G.R."/>
            <person name="Duffy M.A."/>
            <person name="Rodrigues J.M."/>
        </authorList>
    </citation>
    <scope>NUCLEOTIDE SEQUENCE [LARGE SCALE GENOMIC DNA]</scope>
    <source>
        <strain evidence="5">Binning01</strain>
    </source>
</reference>
<evidence type="ECO:0000259" key="4">
    <source>
        <dbReference type="Pfam" id="PF00724"/>
    </source>
</evidence>
<evidence type="ECO:0000313" key="5">
    <source>
        <dbReference type="EMBL" id="RDB35651.1"/>
    </source>
</evidence>
<evidence type="ECO:0000256" key="2">
    <source>
        <dbReference type="ARBA" id="ARBA00005979"/>
    </source>
</evidence>
<dbReference type="PANTHER" id="PTHR22893:SF98">
    <property type="entry name" value="OXIDOREDUCTASE"/>
    <property type="match status" value="1"/>
</dbReference>
<accession>A0A369KLY0</accession>
<dbReference type="InterPro" id="IPR001155">
    <property type="entry name" value="OxRdtase_FMN_N"/>
</dbReference>
<protein>
    <submittedName>
        <fullName evidence="5">Alkene reductase</fullName>
    </submittedName>
</protein>
<comment type="cofactor">
    <cofactor evidence="1">
        <name>FMN</name>
        <dbReference type="ChEBI" id="CHEBI:58210"/>
    </cofactor>
</comment>
<evidence type="ECO:0000256" key="3">
    <source>
        <dbReference type="ARBA" id="ARBA00023002"/>
    </source>
</evidence>
<dbReference type="InterPro" id="IPR045247">
    <property type="entry name" value="Oye-like"/>
</dbReference>
<dbReference type="AlphaFoldDB" id="A0A369KLY0"/>
<dbReference type="CDD" id="cd02933">
    <property type="entry name" value="OYE_like_FMN"/>
    <property type="match status" value="1"/>
</dbReference>
<comment type="caution">
    <text evidence="5">The sequence shown here is derived from an EMBL/GenBank/DDBJ whole genome shotgun (WGS) entry which is preliminary data.</text>
</comment>
<evidence type="ECO:0000256" key="1">
    <source>
        <dbReference type="ARBA" id="ARBA00001917"/>
    </source>
</evidence>
<gene>
    <name evidence="5" type="ORF">DCC88_09190</name>
</gene>
<dbReference type="FunFam" id="3.20.20.70:FF:000059">
    <property type="entry name" value="N-ethylmaleimide reductase, FMN-linked"/>
    <property type="match status" value="1"/>
</dbReference>
<feature type="domain" description="NADH:flavin oxidoreductase/NADH oxidase N-terminal" evidence="4">
    <location>
        <begin position="4"/>
        <end position="330"/>
    </location>
</feature>
<dbReference type="Proteomes" id="UP000253934">
    <property type="component" value="Unassembled WGS sequence"/>
</dbReference>
<keyword evidence="3" id="KW-0560">Oxidoreductase</keyword>
<dbReference type="Pfam" id="PF00724">
    <property type="entry name" value="Oxidored_FMN"/>
    <property type="match status" value="1"/>
</dbReference>
<dbReference type="Gene3D" id="3.20.20.70">
    <property type="entry name" value="Aldolase class I"/>
    <property type="match status" value="1"/>
</dbReference>
<keyword evidence="6" id="KW-1185">Reference proteome</keyword>
<name>A0A369KLY0_9BACT</name>
<dbReference type="EMBL" id="QOVW01000079">
    <property type="protein sequence ID" value="RDB35651.1"/>
    <property type="molecule type" value="Genomic_DNA"/>
</dbReference>
<dbReference type="SUPFAM" id="SSF51395">
    <property type="entry name" value="FMN-linked oxidoreductases"/>
    <property type="match status" value="1"/>
</dbReference>
<dbReference type="GO" id="GO:0016628">
    <property type="term" value="F:oxidoreductase activity, acting on the CH-CH group of donors, NAD or NADP as acceptor"/>
    <property type="evidence" value="ECO:0007669"/>
    <property type="project" value="UniProtKB-ARBA"/>
</dbReference>
<dbReference type="GO" id="GO:0010181">
    <property type="term" value="F:FMN binding"/>
    <property type="evidence" value="ECO:0007669"/>
    <property type="project" value="InterPro"/>
</dbReference>
<evidence type="ECO:0000313" key="6">
    <source>
        <dbReference type="Proteomes" id="UP000253934"/>
    </source>
</evidence>
<dbReference type="GO" id="GO:0005829">
    <property type="term" value="C:cytosol"/>
    <property type="evidence" value="ECO:0007669"/>
    <property type="project" value="UniProtKB-ARBA"/>
</dbReference>